<evidence type="ECO:0000256" key="6">
    <source>
        <dbReference type="ARBA" id="ARBA00023136"/>
    </source>
</evidence>
<dbReference type="InterPro" id="IPR050549">
    <property type="entry name" value="MFS_Trehalose_Transporter"/>
</dbReference>
<evidence type="ECO:0000256" key="7">
    <source>
        <dbReference type="SAM" id="Phobius"/>
    </source>
</evidence>
<comment type="similarity">
    <text evidence="2">Belongs to the major facilitator superfamily. Sugar transporter (TC 2.A.1.1) family.</text>
</comment>
<evidence type="ECO:0000256" key="5">
    <source>
        <dbReference type="ARBA" id="ARBA00022989"/>
    </source>
</evidence>
<keyword evidence="6 7" id="KW-0472">Membrane</keyword>
<dbReference type="OrthoDB" id="6133115at2759"/>
<dbReference type="GO" id="GO:0016020">
    <property type="term" value="C:membrane"/>
    <property type="evidence" value="ECO:0007669"/>
    <property type="project" value="UniProtKB-SubCell"/>
</dbReference>
<dbReference type="EMBL" id="JAAWWB010000028">
    <property type="protein sequence ID" value="KAG6748534.1"/>
    <property type="molecule type" value="Genomic_DNA"/>
</dbReference>
<feature type="transmembrane region" description="Helical" evidence="7">
    <location>
        <begin position="134"/>
        <end position="155"/>
    </location>
</feature>
<protein>
    <submittedName>
        <fullName evidence="8">Uncharacterized protein</fullName>
    </submittedName>
</protein>
<dbReference type="PANTHER" id="PTHR48021:SF13">
    <property type="entry name" value="SUGAR TRANSPORTER ERD6-LIKE 7"/>
    <property type="match status" value="1"/>
</dbReference>
<evidence type="ECO:0000313" key="8">
    <source>
        <dbReference type="EMBL" id="KAG6748534.1"/>
    </source>
</evidence>
<gene>
    <name evidence="8" type="ORF">POTOM_048462</name>
</gene>
<accession>A0A8X8CAL9</accession>
<organism evidence="8 9">
    <name type="scientific">Populus tomentosa</name>
    <name type="common">Chinese white poplar</name>
    <dbReference type="NCBI Taxonomy" id="118781"/>
    <lineage>
        <taxon>Eukaryota</taxon>
        <taxon>Viridiplantae</taxon>
        <taxon>Streptophyta</taxon>
        <taxon>Embryophyta</taxon>
        <taxon>Tracheophyta</taxon>
        <taxon>Spermatophyta</taxon>
        <taxon>Magnoliopsida</taxon>
        <taxon>eudicotyledons</taxon>
        <taxon>Gunneridae</taxon>
        <taxon>Pentapetalae</taxon>
        <taxon>rosids</taxon>
        <taxon>fabids</taxon>
        <taxon>Malpighiales</taxon>
        <taxon>Salicaceae</taxon>
        <taxon>Saliceae</taxon>
        <taxon>Populus</taxon>
    </lineage>
</organism>
<comment type="subcellular location">
    <subcellularLocation>
        <location evidence="1">Membrane</location>
    </subcellularLocation>
</comment>
<evidence type="ECO:0000256" key="2">
    <source>
        <dbReference type="ARBA" id="ARBA00010992"/>
    </source>
</evidence>
<proteinExistence type="inferred from homology"/>
<dbReference type="PANTHER" id="PTHR48021">
    <property type="match status" value="1"/>
</dbReference>
<dbReference type="Pfam" id="PF00083">
    <property type="entry name" value="Sugar_tr"/>
    <property type="match status" value="1"/>
</dbReference>
<dbReference type="GO" id="GO:0022857">
    <property type="term" value="F:transmembrane transporter activity"/>
    <property type="evidence" value="ECO:0007669"/>
    <property type="project" value="InterPro"/>
</dbReference>
<reference evidence="8" key="1">
    <citation type="journal article" date="2020" name="bioRxiv">
        <title>Hybrid origin of Populus tomentosa Carr. identified through genome sequencing and phylogenomic analysis.</title>
        <authorList>
            <person name="An X."/>
            <person name="Gao K."/>
            <person name="Chen Z."/>
            <person name="Li J."/>
            <person name="Yang X."/>
            <person name="Yang X."/>
            <person name="Zhou J."/>
            <person name="Guo T."/>
            <person name="Zhao T."/>
            <person name="Huang S."/>
            <person name="Miao D."/>
            <person name="Khan W.U."/>
            <person name="Rao P."/>
            <person name="Ye M."/>
            <person name="Lei B."/>
            <person name="Liao W."/>
            <person name="Wang J."/>
            <person name="Ji L."/>
            <person name="Li Y."/>
            <person name="Guo B."/>
            <person name="Mustafa N.S."/>
            <person name="Li S."/>
            <person name="Yun Q."/>
            <person name="Keller S.R."/>
            <person name="Mao J."/>
            <person name="Zhang R."/>
            <person name="Strauss S.H."/>
        </authorList>
    </citation>
    <scope>NUCLEOTIDE SEQUENCE</scope>
    <source>
        <strain evidence="8">GM15</strain>
        <tissue evidence="8">Leaf</tissue>
    </source>
</reference>
<evidence type="ECO:0000256" key="3">
    <source>
        <dbReference type="ARBA" id="ARBA00022597"/>
    </source>
</evidence>
<keyword evidence="3" id="KW-0762">Sugar transport</keyword>
<name>A0A8X8CAL9_POPTO</name>
<evidence type="ECO:0000313" key="9">
    <source>
        <dbReference type="Proteomes" id="UP000886885"/>
    </source>
</evidence>
<dbReference type="Proteomes" id="UP000886885">
    <property type="component" value="Chromosome 14D"/>
</dbReference>
<feature type="transmembrane region" description="Helical" evidence="7">
    <location>
        <begin position="257"/>
        <end position="278"/>
    </location>
</feature>
<keyword evidence="5 7" id="KW-1133">Transmembrane helix</keyword>
<dbReference type="InterPro" id="IPR005828">
    <property type="entry name" value="MFS_sugar_transport-like"/>
</dbReference>
<evidence type="ECO:0000256" key="4">
    <source>
        <dbReference type="ARBA" id="ARBA00022692"/>
    </source>
</evidence>
<feature type="transmembrane region" description="Helical" evidence="7">
    <location>
        <begin position="106"/>
        <end position="128"/>
    </location>
</feature>
<keyword evidence="9" id="KW-1185">Reference proteome</keyword>
<keyword evidence="4 7" id="KW-0812">Transmembrane</keyword>
<evidence type="ECO:0000256" key="1">
    <source>
        <dbReference type="ARBA" id="ARBA00004370"/>
    </source>
</evidence>
<sequence length="377" mass="41871">MMVFLDSELGRKSTECIRGTALGFKCQFVRGTLSWFTCNAVCILRWGKANPYRAVARQEQRFFHPLGEASKLENKPKLATQFLGQSFPIAFAKHSRSTTDIASSNLRGALTTAAQLMVGIGVSVAFIAGTVLTWRVLELTGLIPCVILLVGLSLFPESPRWLAKKGREKEFESTLQKLRGKAVDSSSYEAAEIKDHIETLERLPKAKLLDFSKKTPALNNWEEPTHSAFMPAIPLSQQVVVVAFSTTKIDRIGGKPLLQVSAFGLVLSCIITGLSFYLKVQFMVLEMYTGVRTLTPPFHPQLLPYRSQKASIFYPIEELNRDCSCSQNAFSVNPLLEVAIQGLACCLVSLSELRRHGRSSMLLWIVMERRPIKLAGA</sequence>
<comment type="caution">
    <text evidence="8">The sequence shown here is derived from an EMBL/GenBank/DDBJ whole genome shotgun (WGS) entry which is preliminary data.</text>
</comment>
<dbReference type="AlphaFoldDB" id="A0A8X8CAL9"/>
<keyword evidence="3" id="KW-0813">Transport</keyword>